<dbReference type="Proteomes" id="UP001497516">
    <property type="component" value="Chromosome 10"/>
</dbReference>
<feature type="compositionally biased region" description="Basic and acidic residues" evidence="1">
    <location>
        <begin position="64"/>
        <end position="74"/>
    </location>
</feature>
<protein>
    <submittedName>
        <fullName evidence="2">Uncharacterized protein</fullName>
    </submittedName>
</protein>
<reference evidence="2 3" key="1">
    <citation type="submission" date="2024-04" db="EMBL/GenBank/DDBJ databases">
        <authorList>
            <person name="Fracassetti M."/>
        </authorList>
    </citation>
    <scope>NUCLEOTIDE SEQUENCE [LARGE SCALE GENOMIC DNA]</scope>
</reference>
<dbReference type="AlphaFoldDB" id="A0AAV2D139"/>
<keyword evidence="3" id="KW-1185">Reference proteome</keyword>
<organism evidence="2 3">
    <name type="scientific">Linum trigynum</name>
    <dbReference type="NCBI Taxonomy" id="586398"/>
    <lineage>
        <taxon>Eukaryota</taxon>
        <taxon>Viridiplantae</taxon>
        <taxon>Streptophyta</taxon>
        <taxon>Embryophyta</taxon>
        <taxon>Tracheophyta</taxon>
        <taxon>Spermatophyta</taxon>
        <taxon>Magnoliopsida</taxon>
        <taxon>eudicotyledons</taxon>
        <taxon>Gunneridae</taxon>
        <taxon>Pentapetalae</taxon>
        <taxon>rosids</taxon>
        <taxon>fabids</taxon>
        <taxon>Malpighiales</taxon>
        <taxon>Linaceae</taxon>
        <taxon>Linum</taxon>
    </lineage>
</organism>
<evidence type="ECO:0000256" key="1">
    <source>
        <dbReference type="SAM" id="MobiDB-lite"/>
    </source>
</evidence>
<feature type="compositionally biased region" description="Basic and acidic residues" evidence="1">
    <location>
        <begin position="34"/>
        <end position="57"/>
    </location>
</feature>
<sequence length="74" mass="8034">MRGAARTKGREADCEAPREGSRREGKAPWKATRGKGEGEEAPWRATRGKGEGEEAPRRAARNKGKGEEERGAAE</sequence>
<accession>A0AAV2D139</accession>
<dbReference type="EMBL" id="OZ034814">
    <property type="protein sequence ID" value="CAL1363142.1"/>
    <property type="molecule type" value="Genomic_DNA"/>
</dbReference>
<evidence type="ECO:0000313" key="3">
    <source>
        <dbReference type="Proteomes" id="UP001497516"/>
    </source>
</evidence>
<feature type="region of interest" description="Disordered" evidence="1">
    <location>
        <begin position="1"/>
        <end position="74"/>
    </location>
</feature>
<name>A0AAV2D139_9ROSI</name>
<feature type="compositionally biased region" description="Basic and acidic residues" evidence="1">
    <location>
        <begin position="8"/>
        <end position="27"/>
    </location>
</feature>
<evidence type="ECO:0000313" key="2">
    <source>
        <dbReference type="EMBL" id="CAL1363142.1"/>
    </source>
</evidence>
<proteinExistence type="predicted"/>
<gene>
    <name evidence="2" type="ORF">LTRI10_LOCUS9788</name>
</gene>